<reference evidence="6 7" key="1">
    <citation type="submission" date="2022-03" db="EMBL/GenBank/DDBJ databases">
        <title>Luteimonas soily sp. nov., a novel bacterium isolated from the soil.</title>
        <authorList>
            <person name="Zhang X."/>
        </authorList>
    </citation>
    <scope>NUCLEOTIDE SEQUENCE [LARGE SCALE GENOMIC DNA]</scope>
    <source>
        <strain evidence="6 7">50</strain>
    </source>
</reference>
<dbReference type="Proteomes" id="UP001165423">
    <property type="component" value="Unassembled WGS sequence"/>
</dbReference>
<dbReference type="Gene3D" id="2.40.128.130">
    <property type="entry name" value="Autotransporter beta-domain"/>
    <property type="match status" value="1"/>
</dbReference>
<dbReference type="SUPFAM" id="SSF52266">
    <property type="entry name" value="SGNH hydrolase"/>
    <property type="match status" value="1"/>
</dbReference>
<protein>
    <submittedName>
        <fullName evidence="6">Autotransporter domain-containing protein</fullName>
    </submittedName>
</protein>
<name>A0ABT0A3E7_9GAMM</name>
<keyword evidence="7" id="KW-1185">Reference proteome</keyword>
<comment type="caution">
    <text evidence="6">The sequence shown here is derived from an EMBL/GenBank/DDBJ whole genome shotgun (WGS) entry which is preliminary data.</text>
</comment>
<dbReference type="InterPro" id="IPR051058">
    <property type="entry name" value="GDSL_Est/Lipase"/>
</dbReference>
<dbReference type="InterPro" id="IPR017186">
    <property type="entry name" value="Lipase_autotranspt_EstA"/>
</dbReference>
<dbReference type="EMBL" id="JALGCL010000001">
    <property type="protein sequence ID" value="MCJ0825490.1"/>
    <property type="molecule type" value="Genomic_DNA"/>
</dbReference>
<dbReference type="Gene3D" id="3.40.50.1110">
    <property type="entry name" value="SGNH hydrolase"/>
    <property type="match status" value="1"/>
</dbReference>
<sequence>MASSRRPLRSLLAAALALAAAPVFAQSAPFSQTVFFGDSLTDSGFYQTFLVENVDPSAAVAARFTTNPGLVWSEFLADFYGTDASAAWQLTATGVALTGGDNFAAGGATIGPELGAGFPPSIPTQFAPSLTDQVNTYLALNGGQADPDALYTVWGGANDLFFHLNGATTQEQFLAAAGAEVGLVGTLTAAGAQYILVPTMPDVGTTPFGLSLGPDGSAGVTALVTAYNQTLFGGLGAAGLQVIPLDTYSLLHEITANPGLYGFSNVTTPACGAAPALGCNPANFVAPDADTSFVFADGVHPTTTAHEVLAQYAISILEAPGQMAVLPHSEAVVGRARAERVGAQLSQAREGEGMRWWADVRGDSQRYGEDVSNYDGGGPTLTVGVDWASGNLVYGVFGGYGRQGMDWGQRRGSFDQTDASLGGYLGWQGGRAWANAQASYSWLGFDTDRDVQLGAATRTHHGSADGSNLSIGVNGGWTFGDGAFRHGPVVSLLSQQIDIDGFAESEPSLSTSLAYPDQGVDSLIGSAGWQFSYAPGERIHPYARVTWDHEFEDSAGQAFAIAQSIPGSLAYAVPGQEFDRDYGTLLLGARTQLLGLDANVGASATFAQEGGNDASVFMTIGSRF</sequence>
<dbReference type="InterPro" id="IPR036709">
    <property type="entry name" value="Autotransporte_beta_dom_sf"/>
</dbReference>
<dbReference type="Pfam" id="PF00657">
    <property type="entry name" value="Lipase_GDSL"/>
    <property type="match status" value="1"/>
</dbReference>
<keyword evidence="3" id="KW-0378">Hydrolase</keyword>
<evidence type="ECO:0000259" key="5">
    <source>
        <dbReference type="PROSITE" id="PS51208"/>
    </source>
</evidence>
<gene>
    <name evidence="6" type="ORF">MQC88_05880</name>
</gene>
<dbReference type="Pfam" id="PF03797">
    <property type="entry name" value="Autotransporter"/>
    <property type="match status" value="1"/>
</dbReference>
<dbReference type="NCBIfam" id="TIGR01414">
    <property type="entry name" value="autotrans_barl"/>
    <property type="match status" value="1"/>
</dbReference>
<dbReference type="PIRSF" id="PIRSF037375">
    <property type="entry name" value="Autotrns_EstA"/>
    <property type="match status" value="1"/>
</dbReference>
<dbReference type="SUPFAM" id="SSF103515">
    <property type="entry name" value="Autotransporter"/>
    <property type="match status" value="1"/>
</dbReference>
<dbReference type="PANTHER" id="PTHR45648:SF22">
    <property type="entry name" value="GDSL LIPASE_ACYLHYDROLASE FAMILY PROTEIN (AFU_ORTHOLOGUE AFUA_4G14700)"/>
    <property type="match status" value="1"/>
</dbReference>
<dbReference type="InterPro" id="IPR005546">
    <property type="entry name" value="Autotransporte_beta"/>
</dbReference>
<feature type="chain" id="PRO_5045877463" evidence="4">
    <location>
        <begin position="26"/>
        <end position="624"/>
    </location>
</feature>
<evidence type="ECO:0000256" key="3">
    <source>
        <dbReference type="ARBA" id="ARBA00022801"/>
    </source>
</evidence>
<accession>A0ABT0A3E7</accession>
<feature type="signal peptide" evidence="4">
    <location>
        <begin position="1"/>
        <end position="25"/>
    </location>
</feature>
<dbReference type="RefSeq" id="WP_243319880.1">
    <property type="nucleotide sequence ID" value="NZ_JALGCL010000001.1"/>
</dbReference>
<dbReference type="SMART" id="SM00869">
    <property type="entry name" value="Autotransporter"/>
    <property type="match status" value="1"/>
</dbReference>
<dbReference type="PROSITE" id="PS51208">
    <property type="entry name" value="AUTOTRANSPORTER"/>
    <property type="match status" value="1"/>
</dbReference>
<organism evidence="6 7">
    <name type="scientific">Cognatiluteimonas sedimenti</name>
    <dbReference type="NCBI Taxonomy" id="2927791"/>
    <lineage>
        <taxon>Bacteria</taxon>
        <taxon>Pseudomonadati</taxon>
        <taxon>Pseudomonadota</taxon>
        <taxon>Gammaproteobacteria</taxon>
        <taxon>Lysobacterales</taxon>
        <taxon>Lysobacteraceae</taxon>
        <taxon>Cognatiluteimonas</taxon>
    </lineage>
</organism>
<dbReference type="InterPro" id="IPR036514">
    <property type="entry name" value="SGNH_hydro_sf"/>
</dbReference>
<proteinExistence type="inferred from homology"/>
<dbReference type="PANTHER" id="PTHR45648">
    <property type="entry name" value="GDSL LIPASE/ACYLHYDROLASE FAMILY PROTEIN (AFU_ORTHOLOGUE AFUA_4G14700)"/>
    <property type="match status" value="1"/>
</dbReference>
<keyword evidence="2 4" id="KW-0732">Signal</keyword>
<evidence type="ECO:0000256" key="4">
    <source>
        <dbReference type="SAM" id="SignalP"/>
    </source>
</evidence>
<dbReference type="InterPro" id="IPR006315">
    <property type="entry name" value="OM_autotransptr_brl_dom"/>
</dbReference>
<evidence type="ECO:0000313" key="7">
    <source>
        <dbReference type="Proteomes" id="UP001165423"/>
    </source>
</evidence>
<feature type="domain" description="Autotransporter" evidence="5">
    <location>
        <begin position="349"/>
        <end position="624"/>
    </location>
</feature>
<evidence type="ECO:0000256" key="1">
    <source>
        <dbReference type="ARBA" id="ARBA00008668"/>
    </source>
</evidence>
<evidence type="ECO:0000256" key="2">
    <source>
        <dbReference type="ARBA" id="ARBA00022729"/>
    </source>
</evidence>
<dbReference type="InterPro" id="IPR001087">
    <property type="entry name" value="GDSL"/>
</dbReference>
<evidence type="ECO:0000313" key="6">
    <source>
        <dbReference type="EMBL" id="MCJ0825490.1"/>
    </source>
</evidence>
<comment type="similarity">
    <text evidence="1">Belongs to the 'GDSL' lipolytic enzyme family.</text>
</comment>
<dbReference type="CDD" id="cd01847">
    <property type="entry name" value="Triacylglycerol_lipase_like"/>
    <property type="match status" value="1"/>
</dbReference>